<dbReference type="PANTHER" id="PTHR43434:SF20">
    <property type="entry name" value="5'-NUCLEOTIDASE"/>
    <property type="match status" value="1"/>
</dbReference>
<dbReference type="InterPro" id="IPR023198">
    <property type="entry name" value="PGP-like_dom2"/>
</dbReference>
<protein>
    <submittedName>
        <fullName evidence="1">HAD family hydrolase</fullName>
    </submittedName>
</protein>
<proteinExistence type="predicted"/>
<dbReference type="GO" id="GO:0004713">
    <property type="term" value="F:protein tyrosine kinase activity"/>
    <property type="evidence" value="ECO:0007669"/>
    <property type="project" value="TreeGrafter"/>
</dbReference>
<keyword evidence="1" id="KW-0378">Hydrolase</keyword>
<dbReference type="Pfam" id="PF13419">
    <property type="entry name" value="HAD_2"/>
    <property type="match status" value="1"/>
</dbReference>
<dbReference type="SFLD" id="SFLDG01129">
    <property type="entry name" value="C1.5:_HAD__Beta-PGM__Phosphata"/>
    <property type="match status" value="1"/>
</dbReference>
<dbReference type="InterPro" id="IPR036412">
    <property type="entry name" value="HAD-like_sf"/>
</dbReference>
<evidence type="ECO:0000313" key="2">
    <source>
        <dbReference type="Proteomes" id="UP000610760"/>
    </source>
</evidence>
<dbReference type="InterPro" id="IPR041492">
    <property type="entry name" value="HAD_2"/>
</dbReference>
<dbReference type="RefSeq" id="WP_249293982.1">
    <property type="nucleotide sequence ID" value="NZ_JACRSV010000001.1"/>
</dbReference>
<dbReference type="GO" id="GO:0005829">
    <property type="term" value="C:cytosol"/>
    <property type="evidence" value="ECO:0007669"/>
    <property type="project" value="TreeGrafter"/>
</dbReference>
<dbReference type="Gene3D" id="3.40.50.1000">
    <property type="entry name" value="HAD superfamily/HAD-like"/>
    <property type="match status" value="1"/>
</dbReference>
<gene>
    <name evidence="1" type="ORF">H8710_03295</name>
</gene>
<dbReference type="Gene3D" id="1.10.150.240">
    <property type="entry name" value="Putative phosphatase, domain 2"/>
    <property type="match status" value="1"/>
</dbReference>
<dbReference type="SUPFAM" id="SSF56784">
    <property type="entry name" value="HAD-like"/>
    <property type="match status" value="1"/>
</dbReference>
<accession>A0A926E176</accession>
<comment type="caution">
    <text evidence="1">The sequence shown here is derived from an EMBL/GenBank/DDBJ whole genome shotgun (WGS) entry which is preliminary data.</text>
</comment>
<dbReference type="CDD" id="cd04302">
    <property type="entry name" value="HAD_5NT"/>
    <property type="match status" value="1"/>
</dbReference>
<dbReference type="InterPro" id="IPR023214">
    <property type="entry name" value="HAD_sf"/>
</dbReference>
<dbReference type="EMBL" id="JACRSV010000001">
    <property type="protein sequence ID" value="MBC8559092.1"/>
    <property type="molecule type" value="Genomic_DNA"/>
</dbReference>
<organism evidence="1 2">
    <name type="scientific">Fumia xinanensis</name>
    <dbReference type="NCBI Taxonomy" id="2763659"/>
    <lineage>
        <taxon>Bacteria</taxon>
        <taxon>Bacillati</taxon>
        <taxon>Bacillota</taxon>
        <taxon>Clostridia</taxon>
        <taxon>Eubacteriales</taxon>
        <taxon>Oscillospiraceae</taxon>
        <taxon>Fumia</taxon>
    </lineage>
</organism>
<dbReference type="InterPro" id="IPR050155">
    <property type="entry name" value="HAD-like_hydrolase_sf"/>
</dbReference>
<evidence type="ECO:0000313" key="1">
    <source>
        <dbReference type="EMBL" id="MBC8559092.1"/>
    </source>
</evidence>
<dbReference type="GO" id="GO:0016787">
    <property type="term" value="F:hydrolase activity"/>
    <property type="evidence" value="ECO:0007669"/>
    <property type="project" value="UniProtKB-KW"/>
</dbReference>
<dbReference type="AlphaFoldDB" id="A0A926E176"/>
<sequence>MDFKKRNVLLFDLDGTLTDPKEGITTCVQVALERCGVIVEDRDALCPFIGPPLKEAFMRFYGFDSEKADEAVRAYRERFATVGKFENKVYDGMEGFLQNLCSHGKRLMVATSKPEIFAKEILEHFGLARYFSFIGGALLDDSRVLKEDVVAYVLQENGVLPQEAVMIGDREHDVMGAHKNDVPCIGVLYGYGGREELLHAGAEAVADTLDELADLLIE</sequence>
<reference evidence="1" key="1">
    <citation type="submission" date="2020-08" db="EMBL/GenBank/DDBJ databases">
        <title>Genome public.</title>
        <authorList>
            <person name="Liu C."/>
            <person name="Sun Q."/>
        </authorList>
    </citation>
    <scope>NUCLEOTIDE SEQUENCE</scope>
    <source>
        <strain evidence="1">NSJ-33</strain>
    </source>
</reference>
<keyword evidence="2" id="KW-1185">Reference proteome</keyword>
<dbReference type="SFLD" id="SFLDS00003">
    <property type="entry name" value="Haloacid_Dehalogenase"/>
    <property type="match status" value="1"/>
</dbReference>
<dbReference type="FunFam" id="3.40.50.1000:FF:000022">
    <property type="entry name" value="Phosphoglycolate phosphatase"/>
    <property type="match status" value="1"/>
</dbReference>
<name>A0A926E176_9FIRM</name>
<dbReference type="Proteomes" id="UP000610760">
    <property type="component" value="Unassembled WGS sequence"/>
</dbReference>
<dbReference type="PANTHER" id="PTHR43434">
    <property type="entry name" value="PHOSPHOGLYCOLATE PHOSPHATASE"/>
    <property type="match status" value="1"/>
</dbReference>